<gene>
    <name evidence="2" type="ORF">LAESUDRAFT_109092</name>
</gene>
<dbReference type="EMBL" id="KV427619">
    <property type="protein sequence ID" value="KZT07393.1"/>
    <property type="molecule type" value="Genomic_DNA"/>
</dbReference>
<evidence type="ECO:0000313" key="2">
    <source>
        <dbReference type="EMBL" id="KZT07393.1"/>
    </source>
</evidence>
<dbReference type="Proteomes" id="UP000076871">
    <property type="component" value="Unassembled WGS sequence"/>
</dbReference>
<sequence length="95" mass="10305">MPNNVNASTQVQKPHSRQNSTSVLWGHLLSKDSITPALARNSASSYNSSIPPIAPADKTGTTGNYSWDERELDNLRGLLYLAGMMAHSYGTLNCL</sequence>
<evidence type="ECO:0000313" key="3">
    <source>
        <dbReference type="Proteomes" id="UP000076871"/>
    </source>
</evidence>
<reference evidence="2 3" key="1">
    <citation type="journal article" date="2016" name="Mol. Biol. Evol.">
        <title>Comparative Genomics of Early-Diverging Mushroom-Forming Fungi Provides Insights into the Origins of Lignocellulose Decay Capabilities.</title>
        <authorList>
            <person name="Nagy L.G."/>
            <person name="Riley R."/>
            <person name="Tritt A."/>
            <person name="Adam C."/>
            <person name="Daum C."/>
            <person name="Floudas D."/>
            <person name="Sun H."/>
            <person name="Yadav J.S."/>
            <person name="Pangilinan J."/>
            <person name="Larsson K.H."/>
            <person name="Matsuura K."/>
            <person name="Barry K."/>
            <person name="Labutti K."/>
            <person name="Kuo R."/>
            <person name="Ohm R.A."/>
            <person name="Bhattacharya S.S."/>
            <person name="Shirouzu T."/>
            <person name="Yoshinaga Y."/>
            <person name="Martin F.M."/>
            <person name="Grigoriev I.V."/>
            <person name="Hibbett D.S."/>
        </authorList>
    </citation>
    <scope>NUCLEOTIDE SEQUENCE [LARGE SCALE GENOMIC DNA]</scope>
    <source>
        <strain evidence="2 3">93-53</strain>
    </source>
</reference>
<dbReference type="AlphaFoldDB" id="A0A165EMU8"/>
<dbReference type="RefSeq" id="XP_040765133.1">
    <property type="nucleotide sequence ID" value="XM_040901196.1"/>
</dbReference>
<dbReference type="OrthoDB" id="3270311at2759"/>
<feature type="region of interest" description="Disordered" evidence="1">
    <location>
        <begin position="1"/>
        <end position="20"/>
    </location>
</feature>
<dbReference type="GeneID" id="63818228"/>
<accession>A0A165EMU8</accession>
<organism evidence="2 3">
    <name type="scientific">Laetiporus sulphureus 93-53</name>
    <dbReference type="NCBI Taxonomy" id="1314785"/>
    <lineage>
        <taxon>Eukaryota</taxon>
        <taxon>Fungi</taxon>
        <taxon>Dikarya</taxon>
        <taxon>Basidiomycota</taxon>
        <taxon>Agaricomycotina</taxon>
        <taxon>Agaricomycetes</taxon>
        <taxon>Polyporales</taxon>
        <taxon>Laetiporus</taxon>
    </lineage>
</organism>
<name>A0A165EMU8_9APHY</name>
<keyword evidence="3" id="KW-1185">Reference proteome</keyword>
<feature type="region of interest" description="Disordered" evidence="1">
    <location>
        <begin position="45"/>
        <end position="66"/>
    </location>
</feature>
<protein>
    <submittedName>
        <fullName evidence="2">Uncharacterized protein</fullName>
    </submittedName>
</protein>
<evidence type="ECO:0000256" key="1">
    <source>
        <dbReference type="SAM" id="MobiDB-lite"/>
    </source>
</evidence>
<dbReference type="InParanoid" id="A0A165EMU8"/>
<proteinExistence type="predicted"/>